<accession>A0A4R5PTY9</accession>
<dbReference type="EMBL" id="SMSJ01000408">
    <property type="protein sequence ID" value="TDH48655.1"/>
    <property type="molecule type" value="Genomic_DNA"/>
</dbReference>
<feature type="non-terminal residue" evidence="2">
    <location>
        <position position="87"/>
    </location>
</feature>
<comment type="caution">
    <text evidence="2">The sequence shown here is derived from an EMBL/GenBank/DDBJ whole genome shotgun (WGS) entry which is preliminary data.</text>
</comment>
<protein>
    <submittedName>
        <fullName evidence="2">Uncharacterized protein</fullName>
    </submittedName>
</protein>
<evidence type="ECO:0000313" key="2">
    <source>
        <dbReference type="EMBL" id="TDH48655.1"/>
    </source>
</evidence>
<feature type="region of interest" description="Disordered" evidence="1">
    <location>
        <begin position="1"/>
        <end position="29"/>
    </location>
</feature>
<gene>
    <name evidence="2" type="ORF">E2C06_37135</name>
</gene>
<dbReference type="AlphaFoldDB" id="A0A4R5PTY9"/>
<organism evidence="2 3">
    <name type="scientific">Dankookia rubra</name>
    <dbReference type="NCBI Taxonomy" id="1442381"/>
    <lineage>
        <taxon>Bacteria</taxon>
        <taxon>Pseudomonadati</taxon>
        <taxon>Pseudomonadota</taxon>
        <taxon>Alphaproteobacteria</taxon>
        <taxon>Acetobacterales</taxon>
        <taxon>Roseomonadaceae</taxon>
        <taxon>Dankookia</taxon>
    </lineage>
</organism>
<keyword evidence="3" id="KW-1185">Reference proteome</keyword>
<sequence>RRRSRRSGPGLPRPRRRGPGRRSSCCSRRRIRRTTSAWCERRARPWPRPAGGCGTWRPARQSRPRPARQSRPRPARRPRPRSPAWRS</sequence>
<dbReference type="Proteomes" id="UP000295096">
    <property type="component" value="Unassembled WGS sequence"/>
</dbReference>
<feature type="non-terminal residue" evidence="2">
    <location>
        <position position="1"/>
    </location>
</feature>
<feature type="region of interest" description="Disordered" evidence="1">
    <location>
        <begin position="42"/>
        <end position="87"/>
    </location>
</feature>
<reference evidence="2 3" key="1">
    <citation type="journal article" date="2016" name="J. Microbiol.">
        <title>Dankookia rubra gen. nov., sp. nov., an alphaproteobacterium isolated from sediment of a shallow stream.</title>
        <authorList>
            <person name="Kim W.H."/>
            <person name="Kim D.H."/>
            <person name="Kang K."/>
            <person name="Ahn T.Y."/>
        </authorList>
    </citation>
    <scope>NUCLEOTIDE SEQUENCE [LARGE SCALE GENOMIC DNA]</scope>
    <source>
        <strain evidence="2 3">JCM30602</strain>
    </source>
</reference>
<evidence type="ECO:0000313" key="3">
    <source>
        <dbReference type="Proteomes" id="UP000295096"/>
    </source>
</evidence>
<feature type="compositionally biased region" description="Basic residues" evidence="1">
    <location>
        <begin position="60"/>
        <end position="80"/>
    </location>
</feature>
<evidence type="ECO:0000256" key="1">
    <source>
        <dbReference type="SAM" id="MobiDB-lite"/>
    </source>
</evidence>
<proteinExistence type="predicted"/>
<name>A0A4R5PTY9_9PROT</name>